<name>A0ABW5G067_9PSEU</name>
<keyword evidence="6" id="KW-0479">Metal-binding</keyword>
<comment type="cofactor">
    <cofactor evidence="2">
        <name>[4Fe-4S] cluster</name>
        <dbReference type="ChEBI" id="CHEBI:49883"/>
    </cofactor>
</comment>
<evidence type="ECO:0000256" key="9">
    <source>
        <dbReference type="ARBA" id="ARBA00023014"/>
    </source>
</evidence>
<gene>
    <name evidence="12" type="ORF">ACFSXZ_29715</name>
</gene>
<evidence type="ECO:0000256" key="7">
    <source>
        <dbReference type="ARBA" id="ARBA00023002"/>
    </source>
</evidence>
<keyword evidence="13" id="KW-1185">Reference proteome</keyword>
<dbReference type="InterPro" id="IPR023753">
    <property type="entry name" value="FAD/NAD-binding_dom"/>
</dbReference>
<reference evidence="13" key="1">
    <citation type="journal article" date="2019" name="Int. J. Syst. Evol. Microbiol.">
        <title>The Global Catalogue of Microorganisms (GCM) 10K type strain sequencing project: providing services to taxonomists for standard genome sequencing and annotation.</title>
        <authorList>
            <consortium name="The Broad Institute Genomics Platform"/>
            <consortium name="The Broad Institute Genome Sequencing Center for Infectious Disease"/>
            <person name="Wu L."/>
            <person name="Ma J."/>
        </authorList>
    </citation>
    <scope>NUCLEOTIDE SEQUENCE [LARGE SCALE GENOMIC DNA]</scope>
    <source>
        <strain evidence="13">CGMCC 4.7645</strain>
    </source>
</reference>
<feature type="domain" description="FAD/NAD(P)-binding" evidence="11">
    <location>
        <begin position="373"/>
        <end position="569"/>
    </location>
</feature>
<dbReference type="InterPro" id="IPR013785">
    <property type="entry name" value="Aldolase_TIM"/>
</dbReference>
<dbReference type="InterPro" id="IPR036188">
    <property type="entry name" value="FAD/NAD-bd_sf"/>
</dbReference>
<organism evidence="12 13">
    <name type="scientific">Amycolatopsis pigmentata</name>
    <dbReference type="NCBI Taxonomy" id="450801"/>
    <lineage>
        <taxon>Bacteria</taxon>
        <taxon>Bacillati</taxon>
        <taxon>Actinomycetota</taxon>
        <taxon>Actinomycetes</taxon>
        <taxon>Pseudonocardiales</taxon>
        <taxon>Pseudonocardiaceae</taxon>
        <taxon>Amycolatopsis</taxon>
    </lineage>
</organism>
<evidence type="ECO:0000256" key="1">
    <source>
        <dbReference type="ARBA" id="ARBA00001917"/>
    </source>
</evidence>
<dbReference type="PRINTS" id="PR00368">
    <property type="entry name" value="FADPNR"/>
</dbReference>
<comment type="cofactor">
    <cofactor evidence="1">
        <name>FMN</name>
        <dbReference type="ChEBI" id="CHEBI:58210"/>
    </cofactor>
</comment>
<dbReference type="PANTHER" id="PTHR42917">
    <property type="entry name" value="2,4-DIENOYL-COA REDUCTASE"/>
    <property type="match status" value="1"/>
</dbReference>
<protein>
    <submittedName>
        <fullName evidence="12">FAD-dependent oxidoreductase</fullName>
    </submittedName>
</protein>
<comment type="similarity">
    <text evidence="3">In the N-terminal section; belongs to the NADH:flavin oxidoreductase/NADH oxidase family.</text>
</comment>
<dbReference type="Pfam" id="PF00724">
    <property type="entry name" value="Oxidored_FMN"/>
    <property type="match status" value="1"/>
</dbReference>
<evidence type="ECO:0000313" key="12">
    <source>
        <dbReference type="EMBL" id="MFD2420511.1"/>
    </source>
</evidence>
<evidence type="ECO:0000256" key="4">
    <source>
        <dbReference type="ARBA" id="ARBA00022630"/>
    </source>
</evidence>
<dbReference type="InterPro" id="IPR051793">
    <property type="entry name" value="NADH:flavin_oxidoreductase"/>
</dbReference>
<sequence length="645" mass="67449">MSESPVAAPLRLGPVELRNRVVAAPMERNYCRPDGAPTDHYVRRIAAVAEGGTALVYAEASFVRADGKARPRQLAADEDSAIPGLRRLADAAHEAGALFGMQLVHGGRLAKATISGYTPVAPSPVIATVVDGDLPLELDHDDIADLVVRFAEAARRSADAGADVISLHAAHGYLLSQFLSPRTNRRADSYGDPARFLGEVIAAVREAVPELALGIRVSAYEGLPDGLRIEDTVDILDRAGVSELDFIDVSAGCYEAGQWITPPGELPRGLHAEAAARFRVLGPPVGVAGRIVDGETANKILSRGQADFVTVGRALHADPAWTRKVLDGTRPRPCISCNYCTDRLRTGEPVGCAVWPEAAGSLPAVPTPAKRPDVLVVGAGPAGIEAALTAARNGHRTRLVERRPVLGGAFGLAARLAEYPEYHRILDWQATQLAEAKVTVELDTELSPADIAGQPEDIVVLATGTARSVPDLPGALSARVHDLLAWLADGLDRELEDDYVVWGADRDGTAVADHLAAAGAAVTLIGTEPEPAHDVGARAKILPLARLATNPRVRLVLNAVVTAIEPGLIHVRDAAGERTVLRASGPVLVSVNAADAVNPVTGVRAAAPGKTVVAVGDAAGQGGWSALAIRHAAETMHRFAGGTIA</sequence>
<evidence type="ECO:0000259" key="11">
    <source>
        <dbReference type="Pfam" id="PF07992"/>
    </source>
</evidence>
<comment type="caution">
    <text evidence="12">The sequence shown here is derived from an EMBL/GenBank/DDBJ whole genome shotgun (WGS) entry which is preliminary data.</text>
</comment>
<dbReference type="Gene3D" id="3.20.20.70">
    <property type="entry name" value="Aldolase class I"/>
    <property type="match status" value="1"/>
</dbReference>
<evidence type="ECO:0000256" key="3">
    <source>
        <dbReference type="ARBA" id="ARBA00011048"/>
    </source>
</evidence>
<dbReference type="Gene3D" id="3.40.50.720">
    <property type="entry name" value="NAD(P)-binding Rossmann-like Domain"/>
    <property type="match status" value="1"/>
</dbReference>
<dbReference type="SUPFAM" id="SSF51905">
    <property type="entry name" value="FAD/NAD(P)-binding domain"/>
    <property type="match status" value="1"/>
</dbReference>
<dbReference type="CDD" id="cd02803">
    <property type="entry name" value="OYE_like_FMN_family"/>
    <property type="match status" value="1"/>
</dbReference>
<evidence type="ECO:0000256" key="5">
    <source>
        <dbReference type="ARBA" id="ARBA00022643"/>
    </source>
</evidence>
<dbReference type="EMBL" id="JBHUKR010000019">
    <property type="protein sequence ID" value="MFD2420511.1"/>
    <property type="molecule type" value="Genomic_DNA"/>
</dbReference>
<evidence type="ECO:0000259" key="10">
    <source>
        <dbReference type="Pfam" id="PF00724"/>
    </source>
</evidence>
<feature type="domain" description="NADH:flavin oxidoreductase/NADH oxidase N-terminal" evidence="10">
    <location>
        <begin position="8"/>
        <end position="328"/>
    </location>
</feature>
<dbReference type="RefSeq" id="WP_378268603.1">
    <property type="nucleotide sequence ID" value="NZ_JBHUKR010000019.1"/>
</dbReference>
<evidence type="ECO:0000313" key="13">
    <source>
        <dbReference type="Proteomes" id="UP001597417"/>
    </source>
</evidence>
<keyword evidence="8" id="KW-0408">Iron</keyword>
<dbReference type="Gene3D" id="3.50.50.60">
    <property type="entry name" value="FAD/NAD(P)-binding domain"/>
    <property type="match status" value="1"/>
</dbReference>
<dbReference type="Proteomes" id="UP001597417">
    <property type="component" value="Unassembled WGS sequence"/>
</dbReference>
<keyword evidence="9" id="KW-0411">Iron-sulfur</keyword>
<evidence type="ECO:0000256" key="2">
    <source>
        <dbReference type="ARBA" id="ARBA00001966"/>
    </source>
</evidence>
<evidence type="ECO:0000256" key="8">
    <source>
        <dbReference type="ARBA" id="ARBA00023004"/>
    </source>
</evidence>
<accession>A0ABW5G067</accession>
<keyword evidence="4" id="KW-0285">Flavoprotein</keyword>
<evidence type="ECO:0000256" key="6">
    <source>
        <dbReference type="ARBA" id="ARBA00022723"/>
    </source>
</evidence>
<dbReference type="SUPFAM" id="SSF51395">
    <property type="entry name" value="FMN-linked oxidoreductases"/>
    <property type="match status" value="1"/>
</dbReference>
<dbReference type="PRINTS" id="PR00469">
    <property type="entry name" value="PNDRDTASEII"/>
</dbReference>
<keyword evidence="5" id="KW-0288">FMN</keyword>
<proteinExistence type="inferred from homology"/>
<dbReference type="Pfam" id="PF07992">
    <property type="entry name" value="Pyr_redox_2"/>
    <property type="match status" value="1"/>
</dbReference>
<keyword evidence="7" id="KW-0560">Oxidoreductase</keyword>
<dbReference type="InterPro" id="IPR001155">
    <property type="entry name" value="OxRdtase_FMN_N"/>
</dbReference>
<dbReference type="PANTHER" id="PTHR42917:SF2">
    <property type="entry name" value="2,4-DIENOYL-COA REDUCTASE [(2E)-ENOYL-COA-PRODUCING]"/>
    <property type="match status" value="1"/>
</dbReference>